<reference evidence="1" key="1">
    <citation type="submission" date="2014-05" db="EMBL/GenBank/DDBJ databases">
        <authorList>
            <person name="Chronopoulou M."/>
        </authorList>
    </citation>
    <scope>NUCLEOTIDE SEQUENCE</scope>
    <source>
        <tissue evidence="1">Whole organism</tissue>
    </source>
</reference>
<proteinExistence type="predicted"/>
<evidence type="ECO:0000313" key="1">
    <source>
        <dbReference type="EMBL" id="CDW38534.1"/>
    </source>
</evidence>
<dbReference type="AlphaFoldDB" id="A0A0K2UJT9"/>
<dbReference type="EMBL" id="HACA01021173">
    <property type="protein sequence ID" value="CDW38534.1"/>
    <property type="molecule type" value="Transcribed_RNA"/>
</dbReference>
<organism evidence="1">
    <name type="scientific">Lepeophtheirus salmonis</name>
    <name type="common">Salmon louse</name>
    <name type="synonym">Caligus salmonis</name>
    <dbReference type="NCBI Taxonomy" id="72036"/>
    <lineage>
        <taxon>Eukaryota</taxon>
        <taxon>Metazoa</taxon>
        <taxon>Ecdysozoa</taxon>
        <taxon>Arthropoda</taxon>
        <taxon>Crustacea</taxon>
        <taxon>Multicrustacea</taxon>
        <taxon>Hexanauplia</taxon>
        <taxon>Copepoda</taxon>
        <taxon>Siphonostomatoida</taxon>
        <taxon>Caligidae</taxon>
        <taxon>Lepeophtheirus</taxon>
    </lineage>
</organism>
<protein>
    <submittedName>
        <fullName evidence="1">Uncharacterized protein</fullName>
    </submittedName>
</protein>
<sequence>SSGFLMTKNPKIKTLKNLGILQNSERHPWLQRSSGPETAAPFVFCTKITHFPSYNL</sequence>
<accession>A0A0K2UJT9</accession>
<feature type="non-terminal residue" evidence="1">
    <location>
        <position position="1"/>
    </location>
</feature>
<name>A0A0K2UJT9_LEPSM</name>